<dbReference type="InterPro" id="IPR050780">
    <property type="entry name" value="Mucin_vWF_Thrombospondin_sf"/>
</dbReference>
<protein>
    <recommendedName>
        <fullName evidence="5">CTCK domain-containing protein</fullName>
    </recommendedName>
</protein>
<feature type="domain" description="CTCK" evidence="5">
    <location>
        <begin position="4"/>
        <end position="101"/>
    </location>
</feature>
<keyword evidence="7" id="KW-1185">Reference proteome</keyword>
<dbReference type="GO" id="GO:0005615">
    <property type="term" value="C:extracellular space"/>
    <property type="evidence" value="ECO:0007669"/>
    <property type="project" value="TreeGrafter"/>
</dbReference>
<evidence type="ECO:0000256" key="1">
    <source>
        <dbReference type="ARBA" id="ARBA00004613"/>
    </source>
</evidence>
<dbReference type="AlphaFoldDB" id="A0A674NT24"/>
<reference evidence="6" key="2">
    <citation type="submission" date="2025-08" db="UniProtKB">
        <authorList>
            <consortium name="Ensembl"/>
        </authorList>
    </citation>
    <scope>IDENTIFICATION</scope>
</reference>
<evidence type="ECO:0000313" key="7">
    <source>
        <dbReference type="Proteomes" id="UP000005226"/>
    </source>
</evidence>
<dbReference type="GO" id="GO:0031012">
    <property type="term" value="C:extracellular matrix"/>
    <property type="evidence" value="ECO:0007669"/>
    <property type="project" value="TreeGrafter"/>
</dbReference>
<dbReference type="SMART" id="SM00041">
    <property type="entry name" value="CT"/>
    <property type="match status" value="1"/>
</dbReference>
<dbReference type="Ensembl" id="ENSTRUT00000076447.1">
    <property type="protein sequence ID" value="ENSTRUP00000076863.1"/>
    <property type="gene ID" value="ENSTRUG00000030448.1"/>
</dbReference>
<dbReference type="Pfam" id="PF00007">
    <property type="entry name" value="Cys_knot"/>
    <property type="match status" value="1"/>
</dbReference>
<name>A0A674NT24_TAKRU</name>
<evidence type="ECO:0000256" key="4">
    <source>
        <dbReference type="PROSITE-ProRule" id="PRU00039"/>
    </source>
</evidence>
<comment type="caution">
    <text evidence="4">Lacks conserved residue(s) required for the propagation of feature annotation.</text>
</comment>
<dbReference type="Proteomes" id="UP000005226">
    <property type="component" value="Chromosome 13"/>
</dbReference>
<evidence type="ECO:0000256" key="3">
    <source>
        <dbReference type="ARBA" id="ARBA00023157"/>
    </source>
</evidence>
<dbReference type="InterPro" id="IPR029034">
    <property type="entry name" value="Cystine-knot_cytokine"/>
</dbReference>
<keyword evidence="3" id="KW-1015">Disulfide bond</keyword>
<dbReference type="InParanoid" id="A0A674NT24"/>
<dbReference type="PANTHER" id="PTHR11339">
    <property type="entry name" value="EXTRACELLULAR MATRIX GLYCOPROTEIN RELATED"/>
    <property type="match status" value="1"/>
</dbReference>
<proteinExistence type="predicted"/>
<reference evidence="6" key="3">
    <citation type="submission" date="2025-09" db="UniProtKB">
        <authorList>
            <consortium name="Ensembl"/>
        </authorList>
    </citation>
    <scope>IDENTIFICATION</scope>
</reference>
<keyword evidence="2" id="KW-0964">Secreted</keyword>
<evidence type="ECO:0000259" key="5">
    <source>
        <dbReference type="PROSITE" id="PS01225"/>
    </source>
</evidence>
<dbReference type="PROSITE" id="PS01225">
    <property type="entry name" value="CTCK_2"/>
    <property type="match status" value="1"/>
</dbReference>
<reference evidence="6 7" key="1">
    <citation type="journal article" date="2011" name="Genome Biol. Evol.">
        <title>Integration of the genetic map and genome assembly of fugu facilitates insights into distinct features of genome evolution in teleosts and mammals.</title>
        <authorList>
            <person name="Kai W."/>
            <person name="Kikuchi K."/>
            <person name="Tohari S."/>
            <person name="Chew A.K."/>
            <person name="Tay A."/>
            <person name="Fujiwara A."/>
            <person name="Hosoya S."/>
            <person name="Suetake H."/>
            <person name="Naruse K."/>
            <person name="Brenner S."/>
            <person name="Suzuki Y."/>
            <person name="Venkatesh B."/>
        </authorList>
    </citation>
    <scope>NUCLEOTIDE SEQUENCE [LARGE SCALE GENOMIC DNA]</scope>
</reference>
<dbReference type="GeneTree" id="ENSGT00940000177138"/>
<sequence>MLLCSRQGAERLRGPQRGDGDRIQRLHSTRPLNLTYCAGHCGSSSRYSAAANKMMHNCECCQETRTSQKEAELACADGSKVKHLYTVVEALPIAPLQSACCKPPRRRSAAGGVEPYS</sequence>
<dbReference type="PANTHER" id="PTHR11339:SF408">
    <property type="entry name" value="MUCIN-5B"/>
    <property type="match status" value="1"/>
</dbReference>
<evidence type="ECO:0000256" key="2">
    <source>
        <dbReference type="ARBA" id="ARBA00022525"/>
    </source>
</evidence>
<comment type="subcellular location">
    <subcellularLocation>
        <location evidence="1">Secreted</location>
    </subcellularLocation>
</comment>
<accession>A0A674NT24</accession>
<dbReference type="InterPro" id="IPR006208">
    <property type="entry name" value="Glyco_hormone_CN"/>
</dbReference>
<dbReference type="InterPro" id="IPR006207">
    <property type="entry name" value="Cys_knot_C"/>
</dbReference>
<evidence type="ECO:0000313" key="6">
    <source>
        <dbReference type="Ensembl" id="ENSTRUP00000076863.1"/>
    </source>
</evidence>
<dbReference type="Gene3D" id="2.10.90.10">
    <property type="entry name" value="Cystine-knot cytokines"/>
    <property type="match status" value="1"/>
</dbReference>
<organism evidence="6 7">
    <name type="scientific">Takifugu rubripes</name>
    <name type="common">Japanese pufferfish</name>
    <name type="synonym">Fugu rubripes</name>
    <dbReference type="NCBI Taxonomy" id="31033"/>
    <lineage>
        <taxon>Eukaryota</taxon>
        <taxon>Metazoa</taxon>
        <taxon>Chordata</taxon>
        <taxon>Craniata</taxon>
        <taxon>Vertebrata</taxon>
        <taxon>Euteleostomi</taxon>
        <taxon>Actinopterygii</taxon>
        <taxon>Neopterygii</taxon>
        <taxon>Teleostei</taxon>
        <taxon>Neoteleostei</taxon>
        <taxon>Acanthomorphata</taxon>
        <taxon>Eupercaria</taxon>
        <taxon>Tetraodontiformes</taxon>
        <taxon>Tetradontoidea</taxon>
        <taxon>Tetraodontidae</taxon>
        <taxon>Takifugu</taxon>
    </lineage>
</organism>